<feature type="chain" id="PRO_5003000539" description="undecaprenyl-diphosphate phosphatase" evidence="4">
    <location>
        <begin position="20"/>
        <end position="180"/>
    </location>
</feature>
<keyword evidence="9" id="KW-1185">Reference proteome</keyword>
<dbReference type="EC" id="3.6.1.27" evidence="1"/>
<dbReference type="CDD" id="cd03394">
    <property type="entry name" value="PAP2_like_5"/>
    <property type="match status" value="1"/>
</dbReference>
<evidence type="ECO:0000313" key="9">
    <source>
        <dbReference type="Proteomes" id="UP000003515"/>
    </source>
</evidence>
<feature type="signal peptide" evidence="4">
    <location>
        <begin position="1"/>
        <end position="19"/>
    </location>
</feature>
<accession>C9QGR3</accession>
<dbReference type="PANTHER" id="PTHR14969">
    <property type="entry name" value="SPHINGOSINE-1-PHOSPHATE PHOSPHOHYDROLASE"/>
    <property type="match status" value="1"/>
</dbReference>
<dbReference type="OrthoDB" id="9773582at2"/>
<proteinExistence type="predicted"/>
<dbReference type="PANTHER" id="PTHR14969:SF13">
    <property type="entry name" value="AT30094P"/>
    <property type="match status" value="1"/>
</dbReference>
<evidence type="ECO:0000313" key="7">
    <source>
        <dbReference type="EMBL" id="EGU50782.1"/>
    </source>
</evidence>
<feature type="domain" description="Phosphatidic acid phosphatase type 2/haloperoxidase" evidence="5">
    <location>
        <begin position="30"/>
        <end position="151"/>
    </location>
</feature>
<reference evidence="7 8" key="3">
    <citation type="journal article" date="2012" name="Int. J. Syst. Evol. Microbiol.">
        <title>Vibrio caribbeanicus sp. nov., isolated from the marine sponge Scleritoderma cyanea.</title>
        <authorList>
            <person name="Hoffmann M."/>
            <person name="Monday S.R."/>
            <person name="Allard M.W."/>
            <person name="Strain E.A."/>
            <person name="Whittaker P."/>
            <person name="Naum M."/>
            <person name="McCarthy P.J."/>
            <person name="Lopez J.V."/>
            <person name="Fischer M."/>
            <person name="Brown E.W."/>
        </authorList>
    </citation>
    <scope>NUCLEOTIDE SEQUENCE [LARGE SCALE GENOMIC DNA]</scope>
    <source>
        <strain evidence="7">CIP 102891</strain>
        <strain evidence="8">CIP 102891 / ATCC 33934</strain>
    </source>
</reference>
<evidence type="ECO:0000256" key="2">
    <source>
        <dbReference type="ARBA" id="ARBA00032707"/>
    </source>
</evidence>
<dbReference type="InterPro" id="IPR000326">
    <property type="entry name" value="PAP2/HPO"/>
</dbReference>
<dbReference type="Proteomes" id="UP000002817">
    <property type="component" value="Unassembled WGS sequence"/>
</dbReference>
<comment type="catalytic activity">
    <reaction evidence="3">
        <text>di-trans,octa-cis-undecaprenyl diphosphate + H2O = di-trans,octa-cis-undecaprenyl phosphate + phosphate + H(+)</text>
        <dbReference type="Rhea" id="RHEA:28094"/>
        <dbReference type="ChEBI" id="CHEBI:15377"/>
        <dbReference type="ChEBI" id="CHEBI:15378"/>
        <dbReference type="ChEBI" id="CHEBI:43474"/>
        <dbReference type="ChEBI" id="CHEBI:58405"/>
        <dbReference type="ChEBI" id="CHEBI:60392"/>
        <dbReference type="EC" id="3.6.1.27"/>
    </reaction>
</comment>
<dbReference type="EMBL" id="AFWH01000021">
    <property type="protein sequence ID" value="EGU50782.1"/>
    <property type="molecule type" value="Genomic_DNA"/>
</dbReference>
<dbReference type="SUPFAM" id="SSF48317">
    <property type="entry name" value="Acid phosphatase/Vanadium-dependent haloperoxidase"/>
    <property type="match status" value="1"/>
</dbReference>
<dbReference type="SMART" id="SM00014">
    <property type="entry name" value="acidPPc"/>
    <property type="match status" value="1"/>
</dbReference>
<evidence type="ECO:0000313" key="8">
    <source>
        <dbReference type="Proteomes" id="UP000002817"/>
    </source>
</evidence>
<evidence type="ECO:0000256" key="1">
    <source>
        <dbReference type="ARBA" id="ARBA00012374"/>
    </source>
</evidence>
<name>C9QGR3_VIBOR</name>
<reference evidence="6 9" key="1">
    <citation type="submission" date="2009-10" db="EMBL/GenBank/DDBJ databases">
        <authorList>
            <consortium name="Los Alamos National Laboratory (LANL)"/>
            <consortium name="National Microbial Pathogen Data Resource (NMPDR)"/>
            <person name="Munk A.C."/>
            <person name="Chertkov O."/>
            <person name="Tapia R."/>
            <person name="Green L."/>
            <person name="Rogers Y."/>
            <person name="Detter J.C."/>
            <person name="Bruce D."/>
            <person name="Brettin T.S."/>
            <person name="Colwell R.R."/>
            <person name="Huq A."/>
            <person name="Grim C.J."/>
            <person name="Hasan N.A."/>
            <person name="Bartels D."/>
            <person name="Vonstein V."/>
        </authorList>
    </citation>
    <scope>NUCLEOTIDE SEQUENCE [LARGE SCALE GENOMIC DNA]</scope>
    <source>
        <strain evidence="6 9">CIP 102891</strain>
    </source>
</reference>
<dbReference type="eggNOG" id="COG0671">
    <property type="taxonomic scope" value="Bacteria"/>
</dbReference>
<dbReference type="GO" id="GO:0050380">
    <property type="term" value="F:undecaprenyl-diphosphatase activity"/>
    <property type="evidence" value="ECO:0007669"/>
    <property type="project" value="UniProtKB-EC"/>
</dbReference>
<dbReference type="Gene3D" id="1.20.144.10">
    <property type="entry name" value="Phosphatidic acid phosphatase type 2/haloperoxidase"/>
    <property type="match status" value="1"/>
</dbReference>
<evidence type="ECO:0000259" key="5">
    <source>
        <dbReference type="SMART" id="SM00014"/>
    </source>
</evidence>
<keyword evidence="4" id="KW-0732">Signal</keyword>
<protein>
    <recommendedName>
        <fullName evidence="1">undecaprenyl-diphosphate phosphatase</fullName>
        <ecNumber evidence="1">3.6.1.27</ecNumber>
    </recommendedName>
    <alternativeName>
        <fullName evidence="2">Undecaprenyl pyrophosphate phosphatase</fullName>
    </alternativeName>
</protein>
<evidence type="ECO:0000313" key="6">
    <source>
        <dbReference type="EMBL" id="EEX93774.1"/>
    </source>
</evidence>
<sequence>MKKLIAAMLLAGSAFSSVADNSTTEQIGDLGQIAIPVVALGIAWSKDDTEGMWQLTKGMLINGAIIQATKYATAVQRPNGGDNHTSFPSGHTGAAFGGAAFLHHRYGLEYGLPAYVAATYVGYSRIYADKHWATDVLAGAAVAYGVSYFVTTQFQDERLVVTPARFGNSDAQGILFKYQI</sequence>
<reference evidence="7" key="2">
    <citation type="submission" date="2011-08" db="EMBL/GenBank/DDBJ databases">
        <authorList>
            <person name="Hoffman M."/>
            <person name="Strain E.A."/>
            <person name="Brown E."/>
            <person name="Allard M.W."/>
        </authorList>
    </citation>
    <scope>NUCLEOTIDE SEQUENCE</scope>
    <source>
        <strain evidence="7">CIP 102891</strain>
    </source>
</reference>
<evidence type="ECO:0000256" key="4">
    <source>
        <dbReference type="SAM" id="SignalP"/>
    </source>
</evidence>
<dbReference type="EMBL" id="ACZV01000004">
    <property type="protein sequence ID" value="EEX93774.1"/>
    <property type="molecule type" value="Genomic_DNA"/>
</dbReference>
<dbReference type="RefSeq" id="WP_004411442.1">
    <property type="nucleotide sequence ID" value="NZ_ACZV01000004.1"/>
</dbReference>
<organism evidence="7 8">
    <name type="scientific">Vibrio orientalis CIP 102891 = ATCC 33934</name>
    <dbReference type="NCBI Taxonomy" id="675816"/>
    <lineage>
        <taxon>Bacteria</taxon>
        <taxon>Pseudomonadati</taxon>
        <taxon>Pseudomonadota</taxon>
        <taxon>Gammaproteobacteria</taxon>
        <taxon>Vibrionales</taxon>
        <taxon>Vibrionaceae</taxon>
        <taxon>Vibrio</taxon>
        <taxon>Vibrio oreintalis group</taxon>
    </lineage>
</organism>
<dbReference type="STRING" id="675816.VIA_000931"/>
<comment type="caution">
    <text evidence="7">The sequence shown here is derived from an EMBL/GenBank/DDBJ whole genome shotgun (WGS) entry which is preliminary data.</text>
</comment>
<dbReference type="PATRIC" id="fig|675816.5.peg.1863"/>
<dbReference type="InterPro" id="IPR036938">
    <property type="entry name" value="PAP2/HPO_sf"/>
</dbReference>
<dbReference type="Pfam" id="PF01569">
    <property type="entry name" value="PAP2"/>
    <property type="match status" value="1"/>
</dbReference>
<gene>
    <name evidence="6" type="ORF">VIA_000931</name>
    <name evidence="7" type="ORF">VIOR3934_00255</name>
</gene>
<dbReference type="AlphaFoldDB" id="C9QGR3"/>
<dbReference type="Proteomes" id="UP000003515">
    <property type="component" value="Unassembled WGS sequence"/>
</dbReference>
<evidence type="ECO:0000256" key="3">
    <source>
        <dbReference type="ARBA" id="ARBA00047594"/>
    </source>
</evidence>